<dbReference type="CDD" id="cd00082">
    <property type="entry name" value="HisKA"/>
    <property type="match status" value="1"/>
</dbReference>
<dbReference type="Gene3D" id="1.10.287.130">
    <property type="match status" value="1"/>
</dbReference>
<dbReference type="SMART" id="SM00388">
    <property type="entry name" value="HisKA"/>
    <property type="match status" value="1"/>
</dbReference>
<dbReference type="InterPro" id="IPR011006">
    <property type="entry name" value="CheY-like_superfamily"/>
</dbReference>
<reference evidence="10 11" key="1">
    <citation type="submission" date="2016-10" db="EMBL/GenBank/DDBJ databases">
        <authorList>
            <person name="Varghese N."/>
            <person name="Submissions S."/>
        </authorList>
    </citation>
    <scope>NUCLEOTIDE SEQUENCE [LARGE SCALE GENOMIC DNA]</scope>
    <source>
        <strain evidence="10 11">DSM 17997</strain>
    </source>
</reference>
<dbReference type="PANTHER" id="PTHR43047">
    <property type="entry name" value="TWO-COMPONENT HISTIDINE PROTEIN KINASE"/>
    <property type="match status" value="1"/>
</dbReference>
<comment type="catalytic activity">
    <reaction evidence="1">
        <text>ATP + protein L-histidine = ADP + protein N-phospho-L-histidine.</text>
        <dbReference type="EC" id="2.7.13.3"/>
    </reaction>
</comment>
<dbReference type="SUPFAM" id="SSF47384">
    <property type="entry name" value="Homodimeric domain of signal transducing histidine kinase"/>
    <property type="match status" value="1"/>
</dbReference>
<proteinExistence type="predicted"/>
<keyword evidence="7" id="KW-1133">Transmembrane helix</keyword>
<feature type="domain" description="Histidine kinase" evidence="8">
    <location>
        <begin position="342"/>
        <end position="559"/>
    </location>
</feature>
<dbReference type="PROSITE" id="PS50109">
    <property type="entry name" value="HIS_KIN"/>
    <property type="match status" value="1"/>
</dbReference>
<dbReference type="InterPro" id="IPR036890">
    <property type="entry name" value="HATPase_C_sf"/>
</dbReference>
<keyword evidence="4" id="KW-0808">Transferase</keyword>
<sequence length="829" mass="93997">MGGKVKIGFFLAIFLVISVSLVTFFSIRNLLDTVENLSEPNEKLRQLNGLMSDVHLLDISREDRLTDKDSVFKKALDRIIARLDWLSQNADETAEMESFDKINHNVRELLVGYAGLEEINNNLSNKNSGQKALKSIETKIQRQRQSIELEFLGKIKERDFFAEHAPKLDQQKPKKANQIENPDLSEKEAKLQGIDDLEAVKQNLVAKGVQKSRADSILIPLKDFVTKIYRDEQQLKGNFANLQASLLEKNKVIFSEIQALITGIQQNLLVDYKEKNQSAYKMTTNVSFILAFLVFLGVIGSLGFVYSILKEVRQANSYRKRLENAKKHSDHLAKAKQDFLANMSHEIRNPLHAIQGFQNALFKTDLNPNQQEFVQMIGFASETLMAIVNDILDFSKLEAGKIHIEKEPFDPKKLFLTIQSFFALKAEEKNLDFNWQIDLQEDKWMVGDQLRINQILNNLISNALKFTHKGSIEVSIVQNSNNTIALVVEDTGMGMNQEVLKKVFQEFNQGDASMTRKFGGTGLGLAIVKRLVDLQHGEIKVESEVGKGTKISLEIPTQFVAPVLKTAQEDSKFTYSLKGLDILVVDDDTIGLKFIRLLLESLGANVVSCLGGVGFRDNFKNRPLDLAILDIQMPEVSGFRVKEMLREIPEYHQLPILAMTANVFVKEKNKLLEEGFDDLLLKPFTESQILKKIGFLLHLTKIPVQQIGKQRNEDIKPYNLEDLRKFCMGDEDLLLEVMTDLVSSTAADLRELEVAMEAKNYSIVREITHQLSSRLGQVRVPSGQKAREIEISIKNNKLDGVDEILNDFISETRIFLELVSQDLNLLVFK</sequence>
<dbReference type="InterPro" id="IPR003661">
    <property type="entry name" value="HisK_dim/P_dom"/>
</dbReference>
<dbReference type="Pfam" id="PF02518">
    <property type="entry name" value="HATPase_c"/>
    <property type="match status" value="1"/>
</dbReference>
<comment type="caution">
    <text evidence="10">The sequence shown here is derived from an EMBL/GenBank/DDBJ whole genome shotgun (WGS) entry which is preliminary data.</text>
</comment>
<dbReference type="InterPro" id="IPR036097">
    <property type="entry name" value="HisK_dim/P_sf"/>
</dbReference>
<dbReference type="PROSITE" id="PS50110">
    <property type="entry name" value="RESPONSE_REGULATORY"/>
    <property type="match status" value="1"/>
</dbReference>
<dbReference type="SUPFAM" id="SSF47226">
    <property type="entry name" value="Histidine-containing phosphotransfer domain, HPT domain"/>
    <property type="match status" value="1"/>
</dbReference>
<evidence type="ECO:0000256" key="1">
    <source>
        <dbReference type="ARBA" id="ARBA00000085"/>
    </source>
</evidence>
<dbReference type="Pfam" id="PF00512">
    <property type="entry name" value="HisKA"/>
    <property type="match status" value="1"/>
</dbReference>
<dbReference type="InterPro" id="IPR036641">
    <property type="entry name" value="HPT_dom_sf"/>
</dbReference>
<dbReference type="PRINTS" id="PR00344">
    <property type="entry name" value="BCTRLSENSOR"/>
</dbReference>
<dbReference type="EMBL" id="FNQC01000003">
    <property type="protein sequence ID" value="SDY90747.1"/>
    <property type="molecule type" value="Genomic_DNA"/>
</dbReference>
<dbReference type="CDD" id="cd16922">
    <property type="entry name" value="HATPase_EvgS-ArcB-TorS-like"/>
    <property type="match status" value="1"/>
</dbReference>
<dbReference type="InterPro" id="IPR003594">
    <property type="entry name" value="HATPase_dom"/>
</dbReference>
<dbReference type="InterPro" id="IPR005467">
    <property type="entry name" value="His_kinase_dom"/>
</dbReference>
<evidence type="ECO:0000256" key="6">
    <source>
        <dbReference type="PROSITE-ProRule" id="PRU00169"/>
    </source>
</evidence>
<dbReference type="Gene3D" id="1.20.120.160">
    <property type="entry name" value="HPT domain"/>
    <property type="match status" value="1"/>
</dbReference>
<dbReference type="SUPFAM" id="SSF55874">
    <property type="entry name" value="ATPase domain of HSP90 chaperone/DNA topoisomerase II/histidine kinase"/>
    <property type="match status" value="1"/>
</dbReference>
<feature type="transmembrane region" description="Helical" evidence="7">
    <location>
        <begin position="286"/>
        <end position="309"/>
    </location>
</feature>
<gene>
    <name evidence="10" type="ORF">SAMN05444412_103353</name>
</gene>
<dbReference type="EC" id="2.7.13.3" evidence="2"/>
<evidence type="ECO:0000256" key="2">
    <source>
        <dbReference type="ARBA" id="ARBA00012438"/>
    </source>
</evidence>
<feature type="modified residue" description="4-aspartylphosphate" evidence="6">
    <location>
        <position position="630"/>
    </location>
</feature>
<protein>
    <recommendedName>
        <fullName evidence="2">histidine kinase</fullName>
        <ecNumber evidence="2">2.7.13.3</ecNumber>
    </recommendedName>
</protein>
<evidence type="ECO:0000313" key="10">
    <source>
        <dbReference type="EMBL" id="SDY90747.1"/>
    </source>
</evidence>
<keyword evidence="7" id="KW-0812">Transmembrane</keyword>
<dbReference type="SMART" id="SM00448">
    <property type="entry name" value="REC"/>
    <property type="match status" value="1"/>
</dbReference>
<feature type="domain" description="Response regulatory" evidence="9">
    <location>
        <begin position="581"/>
        <end position="697"/>
    </location>
</feature>
<organism evidence="10 11">
    <name type="scientific">Rhodonellum ikkaensis</name>
    <dbReference type="NCBI Taxonomy" id="336829"/>
    <lineage>
        <taxon>Bacteria</taxon>
        <taxon>Pseudomonadati</taxon>
        <taxon>Bacteroidota</taxon>
        <taxon>Cytophagia</taxon>
        <taxon>Cytophagales</taxon>
        <taxon>Cytophagaceae</taxon>
        <taxon>Rhodonellum</taxon>
    </lineage>
</organism>
<dbReference type="InterPro" id="IPR001789">
    <property type="entry name" value="Sig_transdc_resp-reg_receiver"/>
</dbReference>
<dbReference type="Gene3D" id="3.30.565.10">
    <property type="entry name" value="Histidine kinase-like ATPase, C-terminal domain"/>
    <property type="match status" value="1"/>
</dbReference>
<evidence type="ECO:0000313" key="11">
    <source>
        <dbReference type="Proteomes" id="UP000199663"/>
    </source>
</evidence>
<dbReference type="GO" id="GO:0016301">
    <property type="term" value="F:kinase activity"/>
    <property type="evidence" value="ECO:0007669"/>
    <property type="project" value="UniProtKB-KW"/>
</dbReference>
<evidence type="ECO:0000256" key="5">
    <source>
        <dbReference type="ARBA" id="ARBA00022777"/>
    </source>
</evidence>
<keyword evidence="5 10" id="KW-0418">Kinase</keyword>
<accession>A0A1H3NP67</accession>
<keyword evidence="7" id="KW-0472">Membrane</keyword>
<name>A0A1H3NP67_9BACT</name>
<keyword evidence="3 6" id="KW-0597">Phosphoprotein</keyword>
<evidence type="ECO:0000259" key="8">
    <source>
        <dbReference type="PROSITE" id="PS50109"/>
    </source>
</evidence>
<dbReference type="Pfam" id="PF00072">
    <property type="entry name" value="Response_reg"/>
    <property type="match status" value="1"/>
</dbReference>
<dbReference type="Gene3D" id="3.40.50.2300">
    <property type="match status" value="1"/>
</dbReference>
<dbReference type="PANTHER" id="PTHR43047:SF64">
    <property type="entry name" value="HISTIDINE KINASE CONTAINING CHEY-HOMOLOGOUS RECEIVER DOMAIN AND PAS DOMAIN-RELATED"/>
    <property type="match status" value="1"/>
</dbReference>
<dbReference type="InterPro" id="IPR004358">
    <property type="entry name" value="Sig_transdc_His_kin-like_C"/>
</dbReference>
<feature type="transmembrane region" description="Helical" evidence="7">
    <location>
        <begin position="7"/>
        <end position="27"/>
    </location>
</feature>
<dbReference type="SMART" id="SM00387">
    <property type="entry name" value="HATPase_c"/>
    <property type="match status" value="1"/>
</dbReference>
<evidence type="ECO:0000256" key="3">
    <source>
        <dbReference type="ARBA" id="ARBA00022553"/>
    </source>
</evidence>
<dbReference type="SUPFAM" id="SSF52172">
    <property type="entry name" value="CheY-like"/>
    <property type="match status" value="1"/>
</dbReference>
<evidence type="ECO:0000256" key="4">
    <source>
        <dbReference type="ARBA" id="ARBA00022679"/>
    </source>
</evidence>
<evidence type="ECO:0000259" key="9">
    <source>
        <dbReference type="PROSITE" id="PS50110"/>
    </source>
</evidence>
<keyword evidence="11" id="KW-1185">Reference proteome</keyword>
<evidence type="ECO:0000256" key="7">
    <source>
        <dbReference type="SAM" id="Phobius"/>
    </source>
</evidence>
<dbReference type="CDD" id="cd17546">
    <property type="entry name" value="REC_hyHK_CKI1_RcsC-like"/>
    <property type="match status" value="1"/>
</dbReference>
<dbReference type="Proteomes" id="UP000199663">
    <property type="component" value="Unassembled WGS sequence"/>
</dbReference>